<feature type="transmembrane region" description="Helical" evidence="8">
    <location>
        <begin position="527"/>
        <end position="546"/>
    </location>
</feature>
<dbReference type="EMBL" id="JACHDZ010000004">
    <property type="protein sequence ID" value="MBB5345043.1"/>
    <property type="molecule type" value="Genomic_DNA"/>
</dbReference>
<dbReference type="PRINTS" id="PR00702">
    <property type="entry name" value="ACRIFLAVINRP"/>
</dbReference>
<dbReference type="Proteomes" id="UP000569092">
    <property type="component" value="Unassembled WGS sequence"/>
</dbReference>
<keyword evidence="5 8" id="KW-0812">Transmembrane</keyword>
<feature type="transmembrane region" description="Helical" evidence="8">
    <location>
        <begin position="990"/>
        <end position="1016"/>
    </location>
</feature>
<evidence type="ECO:0000256" key="4">
    <source>
        <dbReference type="ARBA" id="ARBA00022519"/>
    </source>
</evidence>
<dbReference type="Gene3D" id="3.30.2090.10">
    <property type="entry name" value="Multidrug efflux transporter AcrB TolC docking domain, DN and DC subdomains"/>
    <property type="match status" value="2"/>
</dbReference>
<feature type="transmembrane region" description="Helical" evidence="8">
    <location>
        <begin position="957"/>
        <end position="978"/>
    </location>
</feature>
<keyword evidence="3" id="KW-1003">Cell membrane</keyword>
<organism evidence="9 10">
    <name type="scientific">Tunturiibacter lichenicola</name>
    <dbReference type="NCBI Taxonomy" id="2051959"/>
    <lineage>
        <taxon>Bacteria</taxon>
        <taxon>Pseudomonadati</taxon>
        <taxon>Acidobacteriota</taxon>
        <taxon>Terriglobia</taxon>
        <taxon>Terriglobales</taxon>
        <taxon>Acidobacteriaceae</taxon>
        <taxon>Tunturiibacter</taxon>
    </lineage>
</organism>
<dbReference type="Gene3D" id="3.30.70.1430">
    <property type="entry name" value="Multidrug efflux transporter AcrB pore domain"/>
    <property type="match status" value="2"/>
</dbReference>
<feature type="transmembrane region" description="Helical" evidence="8">
    <location>
        <begin position="463"/>
        <end position="490"/>
    </location>
</feature>
<keyword evidence="4" id="KW-0997">Cell inner membrane</keyword>
<dbReference type="SUPFAM" id="SSF82693">
    <property type="entry name" value="Multidrug efflux transporter AcrB pore domain, PN1, PN2, PC1 and PC2 subdomains"/>
    <property type="match status" value="3"/>
</dbReference>
<feature type="transmembrane region" description="Helical" evidence="8">
    <location>
        <begin position="360"/>
        <end position="381"/>
    </location>
</feature>
<gene>
    <name evidence="9" type="ORF">HDF10_003029</name>
</gene>
<feature type="transmembrane region" description="Helical" evidence="8">
    <location>
        <begin position="431"/>
        <end position="451"/>
    </location>
</feature>
<dbReference type="Gene3D" id="3.30.70.1440">
    <property type="entry name" value="Multidrug efflux transporter AcrB pore domain"/>
    <property type="match status" value="1"/>
</dbReference>
<dbReference type="FunFam" id="1.20.1640.10:FF:000001">
    <property type="entry name" value="Efflux pump membrane transporter"/>
    <property type="match status" value="1"/>
</dbReference>
<protein>
    <submittedName>
        <fullName evidence="9">Multidrug efflux pump</fullName>
    </submittedName>
</protein>
<dbReference type="FunFam" id="3.30.70.1430:FF:000001">
    <property type="entry name" value="Efflux pump membrane transporter"/>
    <property type="match status" value="1"/>
</dbReference>
<evidence type="ECO:0000256" key="5">
    <source>
        <dbReference type="ARBA" id="ARBA00022692"/>
    </source>
</evidence>
<sequence>MNISAPFIHRPVATTLLTIAIAIAGAIAFKVLPVSPLPQVDFPTISVSASLPGGSAEIMASSVATPLERQFGHIAGVTEMTSASSLGTTSITIQFDLSRNIDGAARDVEAAINAARTYLPANLPGNPTYRKVNPADAPIMIIGLTSDKYGPDKLYDEASTVVQQKLSQIQGVGQVNPGGGALPSVRVEVNPTKLASFGMTMANVQSVVSLQNSNLAKGQITNGDVSADIVANDQISHAEDYKPIIIGYKQGSAVRLSDVADVVDSTQNVRAAGYLNGKRAVMLIIFRQPGANIIDTVDRIRAELPSVEASIPKGIDTTIVLDRTTTIRASVSDVERTLLLSIALVIVVVFLFLRNGRATLIPAVAVPVSLIGTFAVMYMFGYSIDNLSLMALTISTGFVVDDAIVVMENITRHLENGMAPFAAALKGAQEIGFTVVSISISLVAVFIPLLLMGGIVGRLFREFAVTLSTAIFVSMLISLTTTPMMCAYLLRNEHEKKHGRMYMASERFFDWVLSLYRRSLHWVLENPVLTLTVLLLTIAFNVALVIKIPKGFFPQQDTGSLGGAVRGPQDASFASMNTALQEVANIVKNDPAVQNVIGFTGGGGATNTGNMFVTLKPLNVRKIGAPDIINRLRPKLNRVTGASAFLQASQDLRIGGRSSNALYQYTIQADNVTDLTTWGPKLLTAMMHLPGFQDVSSDQQNGGLDQLLTYDRVTAAKLGQTAQSLDQGLYSAFGQQQVSIIYTQLNQYYVVLEVAPEYWQTPEGLKNIYFHPAGTSSTTASGNVPLFTMATSATNTTPLSLNHTGLFPSVTVSFNLAPGMSLSDATLEIAQMQQRLGTPTSVHGFFAGTLLAYQQSLGTEPLLILTALLAVYIVLGVLYESLVHPLTILSTLPSASVGAMLALMLFKTDLNVISIIGIVLLIGIVKKNAIMMIDFALQAEREGGMNTEDAIFEACMLRFRPILMTTMAALFGALPLAFGTGTGSELRRPLGITIVGGLIVSQMLTLYTTPVVYLTLDRLRLRALGRKHDTFNPGGGPTAVAAE</sequence>
<dbReference type="Pfam" id="PF00873">
    <property type="entry name" value="ACR_tran"/>
    <property type="match status" value="1"/>
</dbReference>
<accession>A0A7W8J9P9</accession>
<name>A0A7W8J9P9_9BACT</name>
<comment type="caution">
    <text evidence="9">The sequence shown here is derived from an EMBL/GenBank/DDBJ whole genome shotgun (WGS) entry which is preliminary data.</text>
</comment>
<evidence type="ECO:0000256" key="7">
    <source>
        <dbReference type="ARBA" id="ARBA00023136"/>
    </source>
</evidence>
<dbReference type="SUPFAM" id="SSF82714">
    <property type="entry name" value="Multidrug efflux transporter AcrB TolC docking domain, DN and DC subdomains"/>
    <property type="match status" value="2"/>
</dbReference>
<proteinExistence type="predicted"/>
<dbReference type="AlphaFoldDB" id="A0A7W8J9P9"/>
<feature type="transmembrane region" description="Helical" evidence="8">
    <location>
        <begin position="912"/>
        <end position="937"/>
    </location>
</feature>
<evidence type="ECO:0000256" key="6">
    <source>
        <dbReference type="ARBA" id="ARBA00022989"/>
    </source>
</evidence>
<dbReference type="SUPFAM" id="SSF82866">
    <property type="entry name" value="Multidrug efflux transporter AcrB transmembrane domain"/>
    <property type="match status" value="2"/>
</dbReference>
<evidence type="ECO:0000256" key="2">
    <source>
        <dbReference type="ARBA" id="ARBA00022448"/>
    </source>
</evidence>
<dbReference type="GO" id="GO:0042910">
    <property type="term" value="F:xenobiotic transmembrane transporter activity"/>
    <property type="evidence" value="ECO:0007669"/>
    <property type="project" value="TreeGrafter"/>
</dbReference>
<keyword evidence="2" id="KW-0813">Transport</keyword>
<keyword evidence="7 8" id="KW-0472">Membrane</keyword>
<dbReference type="PANTHER" id="PTHR32063">
    <property type="match status" value="1"/>
</dbReference>
<reference evidence="9 10" key="1">
    <citation type="submission" date="2020-08" db="EMBL/GenBank/DDBJ databases">
        <title>Genomic Encyclopedia of Type Strains, Phase IV (KMG-V): Genome sequencing to study the core and pangenomes of soil and plant-associated prokaryotes.</title>
        <authorList>
            <person name="Whitman W."/>
        </authorList>
    </citation>
    <scope>NUCLEOTIDE SEQUENCE [LARGE SCALE GENOMIC DNA]</scope>
    <source>
        <strain evidence="9 10">M8US30</strain>
    </source>
</reference>
<keyword evidence="6 8" id="KW-1133">Transmembrane helix</keyword>
<dbReference type="Gene3D" id="1.20.1640.10">
    <property type="entry name" value="Multidrug efflux transporter AcrB transmembrane domain"/>
    <property type="match status" value="2"/>
</dbReference>
<evidence type="ECO:0000313" key="10">
    <source>
        <dbReference type="Proteomes" id="UP000569092"/>
    </source>
</evidence>
<dbReference type="GO" id="GO:0005886">
    <property type="term" value="C:plasma membrane"/>
    <property type="evidence" value="ECO:0007669"/>
    <property type="project" value="UniProtKB-SubCell"/>
</dbReference>
<feature type="transmembrane region" description="Helical" evidence="8">
    <location>
        <begin position="337"/>
        <end position="353"/>
    </location>
</feature>
<comment type="subcellular location">
    <subcellularLocation>
        <location evidence="1">Cell inner membrane</location>
        <topology evidence="1">Multi-pass membrane protein</topology>
    </subcellularLocation>
</comment>
<evidence type="ECO:0000256" key="8">
    <source>
        <dbReference type="SAM" id="Phobius"/>
    </source>
</evidence>
<dbReference type="PANTHER" id="PTHR32063:SF34">
    <property type="entry name" value="MULTIDRUG RESISTANCE PROTEIN MDTC"/>
    <property type="match status" value="1"/>
</dbReference>
<evidence type="ECO:0000313" key="9">
    <source>
        <dbReference type="EMBL" id="MBB5345043.1"/>
    </source>
</evidence>
<dbReference type="Gene3D" id="3.30.70.1320">
    <property type="entry name" value="Multidrug efflux transporter AcrB pore domain like"/>
    <property type="match status" value="1"/>
</dbReference>
<dbReference type="InterPro" id="IPR001036">
    <property type="entry name" value="Acrflvin-R"/>
</dbReference>
<dbReference type="InterPro" id="IPR027463">
    <property type="entry name" value="AcrB_DN_DC_subdom"/>
</dbReference>
<evidence type="ECO:0000256" key="1">
    <source>
        <dbReference type="ARBA" id="ARBA00004429"/>
    </source>
</evidence>
<evidence type="ECO:0000256" key="3">
    <source>
        <dbReference type="ARBA" id="ARBA00022475"/>
    </source>
</evidence>
<feature type="transmembrane region" description="Helical" evidence="8">
    <location>
        <begin position="862"/>
        <end position="879"/>
    </location>
</feature>